<proteinExistence type="inferred from homology"/>
<feature type="transmembrane region" description="Helical" evidence="6">
    <location>
        <begin position="145"/>
        <end position="166"/>
    </location>
</feature>
<dbReference type="InterPro" id="IPR037185">
    <property type="entry name" value="EmrE-like"/>
</dbReference>
<evidence type="ECO:0000313" key="8">
    <source>
        <dbReference type="EMBL" id="RVQ65484.1"/>
    </source>
</evidence>
<dbReference type="Pfam" id="PF00892">
    <property type="entry name" value="EamA"/>
    <property type="match status" value="1"/>
</dbReference>
<dbReference type="InterPro" id="IPR000620">
    <property type="entry name" value="EamA_dom"/>
</dbReference>
<evidence type="ECO:0000256" key="3">
    <source>
        <dbReference type="ARBA" id="ARBA00022692"/>
    </source>
</evidence>
<comment type="subcellular location">
    <subcellularLocation>
        <location evidence="1">Membrane</location>
        <topology evidence="1">Multi-pass membrane protein</topology>
    </subcellularLocation>
</comment>
<dbReference type="AlphaFoldDB" id="A0A437GWT7"/>
<feature type="transmembrane region" description="Helical" evidence="6">
    <location>
        <begin position="7"/>
        <end position="28"/>
    </location>
</feature>
<dbReference type="Proteomes" id="UP000283003">
    <property type="component" value="Unassembled WGS sequence"/>
</dbReference>
<keyword evidence="5 6" id="KW-0472">Membrane</keyword>
<evidence type="ECO:0000256" key="1">
    <source>
        <dbReference type="ARBA" id="ARBA00004141"/>
    </source>
</evidence>
<evidence type="ECO:0000256" key="2">
    <source>
        <dbReference type="ARBA" id="ARBA00009853"/>
    </source>
</evidence>
<dbReference type="PANTHER" id="PTHR22911:SF6">
    <property type="entry name" value="SOLUTE CARRIER FAMILY 35 MEMBER G1"/>
    <property type="match status" value="1"/>
</dbReference>
<evidence type="ECO:0000259" key="7">
    <source>
        <dbReference type="Pfam" id="PF00892"/>
    </source>
</evidence>
<comment type="similarity">
    <text evidence="2">Belongs to the drug/metabolite transporter (DMT) superfamily. 10 TMS drug/metabolite exporter (DME) (TC 2.A.7.3) family.</text>
</comment>
<feature type="transmembrane region" description="Helical" evidence="6">
    <location>
        <begin position="97"/>
        <end position="116"/>
    </location>
</feature>
<sequence>MHQTERAGVLAALAGFVLMSIGDVVWKFGSTEWAPTAMAALRYTMGAVGLGVILLMREGAEGFRVNRPLVQLMRGGGVAVATACFVTAIRFMPLVEVTAIAFMSPIFTALLAAVFLREPVGRETWIATFCGFVGVLIVLRPNVMVLGAVAILPLFTAFGMSLLVIGNRLSSRSGSALAMQFQVAAPAAVTLWLMAIAGHGSGLAFLVVGNPTLLAVILCAMVACIATVAHWLVYLGTTRAGAATIAPMTYVQIVVAGTLGWALFGDRPDLFATLGIAIIVGAGLYRWHAKPAVAVADEAA</sequence>
<feature type="transmembrane region" description="Helical" evidence="6">
    <location>
        <begin position="245"/>
        <end position="264"/>
    </location>
</feature>
<feature type="transmembrane region" description="Helical" evidence="6">
    <location>
        <begin position="40"/>
        <end position="60"/>
    </location>
</feature>
<evidence type="ECO:0000256" key="5">
    <source>
        <dbReference type="ARBA" id="ARBA00023136"/>
    </source>
</evidence>
<name>A0A437GWT7_9SPHN</name>
<gene>
    <name evidence="8" type="ORF">EKN06_13180</name>
</gene>
<dbReference type="SUPFAM" id="SSF103481">
    <property type="entry name" value="Multidrug resistance efflux transporter EmrE"/>
    <property type="match status" value="2"/>
</dbReference>
<dbReference type="OrthoDB" id="148351at2"/>
<dbReference type="PANTHER" id="PTHR22911">
    <property type="entry name" value="ACYL-MALONYL CONDENSING ENZYME-RELATED"/>
    <property type="match status" value="1"/>
</dbReference>
<feature type="domain" description="EamA" evidence="7">
    <location>
        <begin position="7"/>
        <end position="139"/>
    </location>
</feature>
<accession>A0A437GWT7</accession>
<keyword evidence="9" id="KW-1185">Reference proteome</keyword>
<feature type="transmembrane region" description="Helical" evidence="6">
    <location>
        <begin position="213"/>
        <end position="233"/>
    </location>
</feature>
<dbReference type="GO" id="GO:0016020">
    <property type="term" value="C:membrane"/>
    <property type="evidence" value="ECO:0007669"/>
    <property type="project" value="UniProtKB-SubCell"/>
</dbReference>
<comment type="caution">
    <text evidence="8">The sequence shown here is derived from an EMBL/GenBank/DDBJ whole genome shotgun (WGS) entry which is preliminary data.</text>
</comment>
<dbReference type="EMBL" id="RXOL01000007">
    <property type="protein sequence ID" value="RVQ65484.1"/>
    <property type="molecule type" value="Genomic_DNA"/>
</dbReference>
<feature type="transmembrane region" description="Helical" evidence="6">
    <location>
        <begin position="123"/>
        <end position="139"/>
    </location>
</feature>
<keyword evidence="3 6" id="KW-0812">Transmembrane</keyword>
<reference evidence="8 9" key="1">
    <citation type="submission" date="2018-12" db="EMBL/GenBank/DDBJ databases">
        <title>Croceicoccus ponticola sp. nov., a lipolytic bacterium isolated from seawater.</title>
        <authorList>
            <person name="Yoon J.-H."/>
        </authorList>
    </citation>
    <scope>NUCLEOTIDE SEQUENCE [LARGE SCALE GENOMIC DNA]</scope>
    <source>
        <strain evidence="8 9">GM-16</strain>
    </source>
</reference>
<protein>
    <submittedName>
        <fullName evidence="8">DMT family transporter</fullName>
    </submittedName>
</protein>
<organism evidence="8 9">
    <name type="scientific">Croceicoccus ponticola</name>
    <dbReference type="NCBI Taxonomy" id="2217664"/>
    <lineage>
        <taxon>Bacteria</taxon>
        <taxon>Pseudomonadati</taxon>
        <taxon>Pseudomonadota</taxon>
        <taxon>Alphaproteobacteria</taxon>
        <taxon>Sphingomonadales</taxon>
        <taxon>Erythrobacteraceae</taxon>
        <taxon>Croceicoccus</taxon>
    </lineage>
</organism>
<feature type="transmembrane region" description="Helical" evidence="6">
    <location>
        <begin position="72"/>
        <end position="91"/>
    </location>
</feature>
<keyword evidence="4 6" id="KW-1133">Transmembrane helix</keyword>
<dbReference type="RefSeq" id="WP_127613388.1">
    <property type="nucleotide sequence ID" value="NZ_RXOL01000007.1"/>
</dbReference>
<evidence type="ECO:0000256" key="4">
    <source>
        <dbReference type="ARBA" id="ARBA00022989"/>
    </source>
</evidence>
<evidence type="ECO:0000313" key="9">
    <source>
        <dbReference type="Proteomes" id="UP000283003"/>
    </source>
</evidence>
<feature type="transmembrane region" description="Helical" evidence="6">
    <location>
        <begin position="270"/>
        <end position="287"/>
    </location>
</feature>
<evidence type="ECO:0000256" key="6">
    <source>
        <dbReference type="SAM" id="Phobius"/>
    </source>
</evidence>
<feature type="transmembrane region" description="Helical" evidence="6">
    <location>
        <begin position="187"/>
        <end position="207"/>
    </location>
</feature>